<proteinExistence type="predicted"/>
<name>A0A0E9PHK2_ANGAN</name>
<dbReference type="AlphaFoldDB" id="A0A0E9PHK2"/>
<sequence length="40" mass="4743">MHLEDNDVYKKNGIVYHVWHIISTLLFIRDPKANFNMVNG</sequence>
<dbReference type="EMBL" id="GBXM01105012">
    <property type="protein sequence ID" value="JAH03565.1"/>
    <property type="molecule type" value="Transcribed_RNA"/>
</dbReference>
<reference evidence="1" key="2">
    <citation type="journal article" date="2015" name="Fish Shellfish Immunol.">
        <title>Early steps in the European eel (Anguilla anguilla)-Vibrio vulnificus interaction in the gills: Role of the RtxA13 toxin.</title>
        <authorList>
            <person name="Callol A."/>
            <person name="Pajuelo D."/>
            <person name="Ebbesson L."/>
            <person name="Teles M."/>
            <person name="MacKenzie S."/>
            <person name="Amaro C."/>
        </authorList>
    </citation>
    <scope>NUCLEOTIDE SEQUENCE</scope>
</reference>
<protein>
    <submittedName>
        <fullName evidence="1">Uncharacterized protein</fullName>
    </submittedName>
</protein>
<evidence type="ECO:0000313" key="1">
    <source>
        <dbReference type="EMBL" id="JAH03565.1"/>
    </source>
</evidence>
<reference evidence="1" key="1">
    <citation type="submission" date="2014-11" db="EMBL/GenBank/DDBJ databases">
        <authorList>
            <person name="Amaro Gonzalez C."/>
        </authorList>
    </citation>
    <scope>NUCLEOTIDE SEQUENCE</scope>
</reference>
<accession>A0A0E9PHK2</accession>
<organism evidence="1">
    <name type="scientific">Anguilla anguilla</name>
    <name type="common">European freshwater eel</name>
    <name type="synonym">Muraena anguilla</name>
    <dbReference type="NCBI Taxonomy" id="7936"/>
    <lineage>
        <taxon>Eukaryota</taxon>
        <taxon>Metazoa</taxon>
        <taxon>Chordata</taxon>
        <taxon>Craniata</taxon>
        <taxon>Vertebrata</taxon>
        <taxon>Euteleostomi</taxon>
        <taxon>Actinopterygii</taxon>
        <taxon>Neopterygii</taxon>
        <taxon>Teleostei</taxon>
        <taxon>Anguilliformes</taxon>
        <taxon>Anguillidae</taxon>
        <taxon>Anguilla</taxon>
    </lineage>
</organism>